<dbReference type="AlphaFoldDB" id="A0AAN5C6M9"/>
<reference evidence="2" key="1">
    <citation type="submission" date="2022-10" db="EMBL/GenBank/DDBJ databases">
        <title>Genome assembly of Pristionchus species.</title>
        <authorList>
            <person name="Yoshida K."/>
            <person name="Sommer R.J."/>
        </authorList>
    </citation>
    <scope>NUCLEOTIDE SEQUENCE [LARGE SCALE GENOMIC DNA]</scope>
    <source>
        <strain evidence="2">RS5460</strain>
    </source>
</reference>
<dbReference type="EMBL" id="BTRK01000001">
    <property type="protein sequence ID" value="GMR30486.1"/>
    <property type="molecule type" value="Genomic_DNA"/>
</dbReference>
<name>A0AAN5C6M9_9BILA</name>
<dbReference type="Proteomes" id="UP001328107">
    <property type="component" value="Unassembled WGS sequence"/>
</dbReference>
<proteinExistence type="predicted"/>
<organism evidence="1 2">
    <name type="scientific">Pristionchus mayeri</name>
    <dbReference type="NCBI Taxonomy" id="1317129"/>
    <lineage>
        <taxon>Eukaryota</taxon>
        <taxon>Metazoa</taxon>
        <taxon>Ecdysozoa</taxon>
        <taxon>Nematoda</taxon>
        <taxon>Chromadorea</taxon>
        <taxon>Rhabditida</taxon>
        <taxon>Rhabditina</taxon>
        <taxon>Diplogasteromorpha</taxon>
        <taxon>Diplogasteroidea</taxon>
        <taxon>Neodiplogasteridae</taxon>
        <taxon>Pristionchus</taxon>
    </lineage>
</organism>
<accession>A0AAN5C6M9</accession>
<keyword evidence="2" id="KW-1185">Reference proteome</keyword>
<protein>
    <submittedName>
        <fullName evidence="1">Uncharacterized protein</fullName>
    </submittedName>
</protein>
<comment type="caution">
    <text evidence="1">The sequence shown here is derived from an EMBL/GenBank/DDBJ whole genome shotgun (WGS) entry which is preliminary data.</text>
</comment>
<sequence length="78" mass="8948">MCLRMIAEISSGKYVSPSTRTHAFPLFPRITSKGQFRFFRFKSLCSLPMKRLISKIVWLGWLVRLSKACSPTIILSPN</sequence>
<evidence type="ECO:0000313" key="2">
    <source>
        <dbReference type="Proteomes" id="UP001328107"/>
    </source>
</evidence>
<evidence type="ECO:0000313" key="1">
    <source>
        <dbReference type="EMBL" id="GMR30486.1"/>
    </source>
</evidence>
<gene>
    <name evidence="1" type="ORF">PMAYCL1PPCAC_00682</name>
</gene>